<evidence type="ECO:0000313" key="3">
    <source>
        <dbReference type="Proteomes" id="UP000283509"/>
    </source>
</evidence>
<evidence type="ECO:0000313" key="2">
    <source>
        <dbReference type="EMBL" id="ROT64588.1"/>
    </source>
</evidence>
<proteinExistence type="predicted"/>
<comment type="caution">
    <text evidence="2">The sequence shown here is derived from an EMBL/GenBank/DDBJ whole genome shotgun (WGS) entry which is preliminary data.</text>
</comment>
<feature type="region of interest" description="Disordered" evidence="1">
    <location>
        <begin position="1"/>
        <end position="115"/>
    </location>
</feature>
<accession>A0A3R7P9J6</accession>
<feature type="region of interest" description="Disordered" evidence="1">
    <location>
        <begin position="164"/>
        <end position="200"/>
    </location>
</feature>
<sequence>MHALDAQMADIAHQCEQLEASHKTGPRSPEPPYKDALRRAESEHIYESIPDVSESDEPIYCRTSSSSGGQREDRRTVEKQQSVERWEERDSSSAYNTGDSTGSTHRPPPTLELSLGQDPALRQSTLTLCPPTHDQSLQVSLESDTYSAISCDSCRRCMRLPPLQHSLPQKTTNGRGLEPDHAHPNTPQHGHSSQKAESESNRNYVTFLPAQTMYTNAANLQQTIWLQQQLFRQALHRGSTAPSTPTASHRGGLPPRAPPRTPQDEPVKMEWKVKRRPDGTRYITQRPVRSKLLKERALKINEERAGLTTDDDAMSELKLGRYWSREERKRHLEKERERRRRHEMRRQQQQQQQLVHHPTPDDPPTALRTCTLENGVHQALWRDHSIRRKTSSTSDNAHKKLSSSSRRRVDVEEAAYGVRTPVHPANPPVPHHTAQQMMKGLLSVTTV</sequence>
<feature type="region of interest" description="Disordered" evidence="1">
    <location>
        <begin position="381"/>
        <end position="410"/>
    </location>
</feature>
<dbReference type="PANTHER" id="PTHR15545:SF8">
    <property type="entry name" value="SLO-INTERACTING PROTEIN 1"/>
    <property type="match status" value="1"/>
</dbReference>
<dbReference type="InterPro" id="IPR051971">
    <property type="entry name" value="E3_ubiquitin-PDZ_ligase"/>
</dbReference>
<feature type="compositionally biased region" description="Basic and acidic residues" evidence="1">
    <location>
        <begin position="70"/>
        <end position="91"/>
    </location>
</feature>
<feature type="compositionally biased region" description="Polar residues" evidence="1">
    <location>
        <begin position="92"/>
        <end position="104"/>
    </location>
</feature>
<feature type="region of interest" description="Disordered" evidence="1">
    <location>
        <begin position="328"/>
        <end position="368"/>
    </location>
</feature>
<dbReference type="OrthoDB" id="6270329at2759"/>
<keyword evidence="3" id="KW-1185">Reference proteome</keyword>
<dbReference type="EMBL" id="QCYY01003225">
    <property type="protein sequence ID" value="ROT64588.1"/>
    <property type="molecule type" value="Genomic_DNA"/>
</dbReference>
<protein>
    <submittedName>
        <fullName evidence="2">E3 ubiquitin-protein ligase PDZRN3</fullName>
    </submittedName>
</protein>
<gene>
    <name evidence="2" type="ORF">C7M84_017459</name>
</gene>
<dbReference type="Proteomes" id="UP000283509">
    <property type="component" value="Unassembled WGS sequence"/>
</dbReference>
<organism evidence="2 3">
    <name type="scientific">Penaeus vannamei</name>
    <name type="common">Whiteleg shrimp</name>
    <name type="synonym">Litopenaeus vannamei</name>
    <dbReference type="NCBI Taxonomy" id="6689"/>
    <lineage>
        <taxon>Eukaryota</taxon>
        <taxon>Metazoa</taxon>
        <taxon>Ecdysozoa</taxon>
        <taxon>Arthropoda</taxon>
        <taxon>Crustacea</taxon>
        <taxon>Multicrustacea</taxon>
        <taxon>Malacostraca</taxon>
        <taxon>Eumalacostraca</taxon>
        <taxon>Eucarida</taxon>
        <taxon>Decapoda</taxon>
        <taxon>Dendrobranchiata</taxon>
        <taxon>Penaeoidea</taxon>
        <taxon>Penaeidae</taxon>
        <taxon>Penaeus</taxon>
    </lineage>
</organism>
<dbReference type="STRING" id="6689.A0A3R7P9J6"/>
<reference evidence="2 3" key="1">
    <citation type="submission" date="2018-04" db="EMBL/GenBank/DDBJ databases">
        <authorList>
            <person name="Zhang X."/>
            <person name="Yuan J."/>
            <person name="Li F."/>
            <person name="Xiang J."/>
        </authorList>
    </citation>
    <scope>NUCLEOTIDE SEQUENCE [LARGE SCALE GENOMIC DNA]</scope>
    <source>
        <tissue evidence="2">Muscle</tissue>
    </source>
</reference>
<dbReference type="PANTHER" id="PTHR15545">
    <property type="entry name" value="PDZ DOMAIN CONTAINING RING FINGER PROTEIN 3, 4"/>
    <property type="match status" value="1"/>
</dbReference>
<reference evidence="2 3" key="2">
    <citation type="submission" date="2019-01" db="EMBL/GenBank/DDBJ databases">
        <title>The decoding of complex shrimp genome reveals the adaptation for benthos swimmer, frequently molting mechanism and breeding impact on genome.</title>
        <authorList>
            <person name="Sun Y."/>
            <person name="Gao Y."/>
            <person name="Yu Y."/>
        </authorList>
    </citation>
    <scope>NUCLEOTIDE SEQUENCE [LARGE SCALE GENOMIC DNA]</scope>
    <source>
        <tissue evidence="2">Muscle</tissue>
    </source>
</reference>
<dbReference type="AlphaFoldDB" id="A0A3R7P9J6"/>
<feature type="compositionally biased region" description="Basic and acidic residues" evidence="1">
    <location>
        <begin position="32"/>
        <end position="46"/>
    </location>
</feature>
<evidence type="ECO:0000256" key="1">
    <source>
        <dbReference type="SAM" id="MobiDB-lite"/>
    </source>
</evidence>
<name>A0A3R7P9J6_PENVA</name>
<feature type="region of interest" description="Disordered" evidence="1">
    <location>
        <begin position="236"/>
        <end position="267"/>
    </location>
</feature>